<protein>
    <submittedName>
        <fullName evidence="1">DUF47 family protein</fullName>
    </submittedName>
</protein>
<dbReference type="InterPro" id="IPR052912">
    <property type="entry name" value="UPF0111_domain"/>
</dbReference>
<reference evidence="1" key="1">
    <citation type="submission" date="2020-10" db="EMBL/GenBank/DDBJ databases">
        <authorList>
            <person name="Gilroy R."/>
        </authorList>
    </citation>
    <scope>NUCLEOTIDE SEQUENCE</scope>
    <source>
        <strain evidence="1">10669</strain>
    </source>
</reference>
<dbReference type="Gene3D" id="1.20.58.220">
    <property type="entry name" value="Phosphate transport system protein phou homolog 2, domain 2"/>
    <property type="match status" value="1"/>
</dbReference>
<reference evidence="1" key="2">
    <citation type="journal article" date="2021" name="PeerJ">
        <title>Extensive microbial diversity within the chicken gut microbiome revealed by metagenomics and culture.</title>
        <authorList>
            <person name="Gilroy R."/>
            <person name="Ravi A."/>
            <person name="Getino M."/>
            <person name="Pursley I."/>
            <person name="Horton D.L."/>
            <person name="Alikhan N.F."/>
            <person name="Baker D."/>
            <person name="Gharbi K."/>
            <person name="Hall N."/>
            <person name="Watson M."/>
            <person name="Adriaenssens E.M."/>
            <person name="Foster-Nyarko E."/>
            <person name="Jarju S."/>
            <person name="Secka A."/>
            <person name="Antonio M."/>
            <person name="Oren A."/>
            <person name="Chaudhuri R.R."/>
            <person name="La Ragione R."/>
            <person name="Hildebrand F."/>
            <person name="Pallen M.J."/>
        </authorList>
    </citation>
    <scope>NUCLEOTIDE SEQUENCE</scope>
    <source>
        <strain evidence="1">10669</strain>
    </source>
</reference>
<dbReference type="PANTHER" id="PTHR37298:SF1">
    <property type="entry name" value="UPF0111 PROTEIN YKAA"/>
    <property type="match status" value="1"/>
</dbReference>
<evidence type="ECO:0000313" key="2">
    <source>
        <dbReference type="Proteomes" id="UP000886812"/>
    </source>
</evidence>
<sequence length="196" mass="22586">MRELFNKLIGKEDRFFRLLESAAEEAHRSAQILETLYKEVGGSEGFEKTLEELNFSRRKEKKLVLVISEYLCTTFSTPIEREDIEALANALYKVPKGTYKIGERLSICPEQFTSDIVQKQISMLTRATEIVVRMTGTLRAIKEVERIQDDYELVQTIEGDADRLMVGLLRDLYHGNVSAKEVIILKDMYELLEDTI</sequence>
<proteinExistence type="predicted"/>
<organism evidence="1 2">
    <name type="scientific">Candidatus Spyradosoma merdigallinarum</name>
    <dbReference type="NCBI Taxonomy" id="2840950"/>
    <lineage>
        <taxon>Bacteria</taxon>
        <taxon>Pseudomonadati</taxon>
        <taxon>Verrucomicrobiota</taxon>
        <taxon>Opitutia</taxon>
        <taxon>Opitutia incertae sedis</taxon>
        <taxon>Candidatus Spyradosoma</taxon>
    </lineage>
</organism>
<dbReference type="InterPro" id="IPR038078">
    <property type="entry name" value="PhoU-like_sf"/>
</dbReference>
<accession>A0A9D1T2N8</accession>
<dbReference type="PANTHER" id="PTHR37298">
    <property type="entry name" value="UPF0111 PROTEIN YKAA"/>
    <property type="match status" value="1"/>
</dbReference>
<name>A0A9D1T2N8_9BACT</name>
<gene>
    <name evidence="1" type="ORF">IAC75_07375</name>
</gene>
<comment type="caution">
    <text evidence="1">The sequence shown here is derived from an EMBL/GenBank/DDBJ whole genome shotgun (WGS) entry which is preliminary data.</text>
</comment>
<feature type="non-terminal residue" evidence="1">
    <location>
        <position position="196"/>
    </location>
</feature>
<dbReference type="EMBL" id="DVOG01000194">
    <property type="protein sequence ID" value="HIV04946.1"/>
    <property type="molecule type" value="Genomic_DNA"/>
</dbReference>
<evidence type="ECO:0000313" key="1">
    <source>
        <dbReference type="EMBL" id="HIV04946.1"/>
    </source>
</evidence>
<dbReference type="AlphaFoldDB" id="A0A9D1T2N8"/>
<dbReference type="Proteomes" id="UP000886812">
    <property type="component" value="Unassembled WGS sequence"/>
</dbReference>